<dbReference type="RefSeq" id="WP_253965769.1">
    <property type="nucleotide sequence ID" value="NZ_JALHBS010000116.1"/>
</dbReference>
<proteinExistence type="predicted"/>
<dbReference type="Pfam" id="PF05494">
    <property type="entry name" value="MlaC"/>
    <property type="match status" value="1"/>
</dbReference>
<dbReference type="AlphaFoldDB" id="A0A9X2HAU6"/>
<dbReference type="EMBL" id="JALHBS010000116">
    <property type="protein sequence ID" value="MCP3056968.1"/>
    <property type="molecule type" value="Genomic_DNA"/>
</dbReference>
<protein>
    <submittedName>
        <fullName evidence="1">ABC transporter substrate-binding protein</fullName>
    </submittedName>
</protein>
<dbReference type="InterPro" id="IPR008869">
    <property type="entry name" value="MlaC/ttg2D"/>
</dbReference>
<evidence type="ECO:0000313" key="2">
    <source>
        <dbReference type="Proteomes" id="UP001155220"/>
    </source>
</evidence>
<reference evidence="1" key="1">
    <citation type="submission" date="2022-03" db="EMBL/GenBank/DDBJ databases">
        <title>Aurantimonas Liuensis sp. Nov., isolated from the hadal seawater of the Mariana Trench.</title>
        <authorList>
            <person name="Liu R."/>
        </authorList>
    </citation>
    <scope>NUCLEOTIDE SEQUENCE</scope>
    <source>
        <strain evidence="1">LRZ36</strain>
    </source>
</reference>
<evidence type="ECO:0000313" key="1">
    <source>
        <dbReference type="EMBL" id="MCP3056968.1"/>
    </source>
</evidence>
<dbReference type="Proteomes" id="UP001155220">
    <property type="component" value="Unassembled WGS sequence"/>
</dbReference>
<organism evidence="1 2">
    <name type="scientific">Aurantimonas marianensis</name>
    <dbReference type="NCBI Taxonomy" id="2920428"/>
    <lineage>
        <taxon>Bacteria</taxon>
        <taxon>Pseudomonadati</taxon>
        <taxon>Pseudomonadota</taxon>
        <taxon>Alphaproteobacteria</taxon>
        <taxon>Hyphomicrobiales</taxon>
        <taxon>Aurantimonadaceae</taxon>
        <taxon>Aurantimonas</taxon>
    </lineage>
</organism>
<comment type="caution">
    <text evidence="1">The sequence shown here is derived from an EMBL/GenBank/DDBJ whole genome shotgun (WGS) entry which is preliminary data.</text>
</comment>
<sequence length="194" mass="20850">MGIFGLALLAAVAIANGETATRIAERAIASLLVATDKLSARGHLPDAELQSKFNLIAARHFDRNAMARAALGTQLPAEARANWSGYRRAYDAFLAKSFVRGVRDAGAAVSAVKGARIGPSASPVVASESRTRGRRADIFWLMCRDNPRRGCDVEVDGIRASARQRATFVRIIADGSFARLLDELSSGRIVDRLL</sequence>
<name>A0A9X2HAU6_9HYPH</name>
<dbReference type="InterPro" id="IPR042245">
    <property type="entry name" value="Tgt2/MlaC_sf"/>
</dbReference>
<accession>A0A9X2HAU6</accession>
<keyword evidence="2" id="KW-1185">Reference proteome</keyword>
<dbReference type="Gene3D" id="3.10.450.710">
    <property type="entry name" value="Tgt2/MlaC"/>
    <property type="match status" value="1"/>
</dbReference>
<gene>
    <name evidence="1" type="ORF">MJ956_17725</name>
</gene>